<dbReference type="PANTHER" id="PTHR30157">
    <property type="entry name" value="FERRIC REDUCTASE, NADPH-DEPENDENT"/>
    <property type="match status" value="1"/>
</dbReference>
<organism evidence="2 3">
    <name type="scientific">Frankia canadensis</name>
    <dbReference type="NCBI Taxonomy" id="1836972"/>
    <lineage>
        <taxon>Bacteria</taxon>
        <taxon>Bacillati</taxon>
        <taxon>Actinomycetota</taxon>
        <taxon>Actinomycetes</taxon>
        <taxon>Frankiales</taxon>
        <taxon>Frankiaceae</taxon>
        <taxon>Frankia</taxon>
    </lineage>
</organism>
<sequence>MTADSPATPSSHPSATRRRLLDRVLLRVQVAAVEPLAARTRRIVLAGAPLIDLPWTPGQSVSVLFVDPSAPGSWLRNPRDMKRSYSVWDADPTAGRLELAVYDHGGDSPGATWSRTVQPGDDVITTKPDGHLTARPDAAHHLFVGDDTAAVPLSAILRALPAGTEARAIFECDDPADELPPPGARDATATFRTTWVHRKGASAASSPLLPRAVAELDLPEQPGVAYVAGEARTVQSVRNHLVNDRGWPRRAVLTEPFWTPGKRGMD</sequence>
<dbReference type="Gene3D" id="2.40.30.10">
    <property type="entry name" value="Translation factors"/>
    <property type="match status" value="1"/>
</dbReference>
<dbReference type="InterPro" id="IPR013113">
    <property type="entry name" value="SIP_FAD-bd"/>
</dbReference>
<protein>
    <submittedName>
        <fullName evidence="2">Siderophore-interacting protein</fullName>
    </submittedName>
</protein>
<dbReference type="AlphaFoldDB" id="A0A2I2KZR6"/>
<proteinExistence type="predicted"/>
<dbReference type="CDD" id="cd06193">
    <property type="entry name" value="siderophore_interacting"/>
    <property type="match status" value="1"/>
</dbReference>
<dbReference type="Pfam" id="PF04954">
    <property type="entry name" value="SIP"/>
    <property type="match status" value="1"/>
</dbReference>
<gene>
    <name evidence="2" type="ORF">FRACA_620013</name>
</gene>
<dbReference type="Gene3D" id="3.40.50.80">
    <property type="entry name" value="Nucleotide-binding domain of ferredoxin-NADP reductase (FNR) module"/>
    <property type="match status" value="1"/>
</dbReference>
<dbReference type="Proteomes" id="UP000234331">
    <property type="component" value="Unassembled WGS sequence"/>
</dbReference>
<name>A0A2I2KZR6_9ACTN</name>
<accession>A0A2I2KZR6</accession>
<dbReference type="InterPro" id="IPR017938">
    <property type="entry name" value="Riboflavin_synthase-like_b-brl"/>
</dbReference>
<keyword evidence="3" id="KW-1185">Reference proteome</keyword>
<dbReference type="PROSITE" id="PS51384">
    <property type="entry name" value="FAD_FR"/>
    <property type="match status" value="1"/>
</dbReference>
<evidence type="ECO:0000259" key="1">
    <source>
        <dbReference type="PROSITE" id="PS51384"/>
    </source>
</evidence>
<reference evidence="2 3" key="1">
    <citation type="submission" date="2017-06" db="EMBL/GenBank/DDBJ databases">
        <authorList>
            <person name="Kim H.J."/>
            <person name="Triplett B.A."/>
        </authorList>
    </citation>
    <scope>NUCLEOTIDE SEQUENCE [LARGE SCALE GENOMIC DNA]</scope>
    <source>
        <strain evidence="2">FRACA_ARgP5</strain>
    </source>
</reference>
<dbReference type="OrthoDB" id="3745257at2"/>
<dbReference type="PANTHER" id="PTHR30157:SF0">
    <property type="entry name" value="NADPH-DEPENDENT FERRIC-CHELATE REDUCTASE"/>
    <property type="match status" value="1"/>
</dbReference>
<dbReference type="InterPro" id="IPR007037">
    <property type="entry name" value="SIP_rossman_dom"/>
</dbReference>
<dbReference type="InterPro" id="IPR039374">
    <property type="entry name" value="SIP_fam"/>
</dbReference>
<dbReference type="Pfam" id="PF08021">
    <property type="entry name" value="FAD_binding_9"/>
    <property type="match status" value="1"/>
</dbReference>
<dbReference type="InterPro" id="IPR039261">
    <property type="entry name" value="FNR_nucleotide-bd"/>
</dbReference>
<evidence type="ECO:0000313" key="2">
    <source>
        <dbReference type="EMBL" id="SNQ51164.1"/>
    </source>
</evidence>
<dbReference type="InterPro" id="IPR017927">
    <property type="entry name" value="FAD-bd_FR_type"/>
</dbReference>
<dbReference type="EMBL" id="FZMO01000528">
    <property type="protein sequence ID" value="SNQ51164.1"/>
    <property type="molecule type" value="Genomic_DNA"/>
</dbReference>
<dbReference type="SUPFAM" id="SSF63380">
    <property type="entry name" value="Riboflavin synthase domain-like"/>
    <property type="match status" value="1"/>
</dbReference>
<feature type="domain" description="FAD-binding FR-type" evidence="1">
    <location>
        <begin position="23"/>
        <end position="135"/>
    </location>
</feature>
<evidence type="ECO:0000313" key="3">
    <source>
        <dbReference type="Proteomes" id="UP000234331"/>
    </source>
</evidence>
<dbReference type="GO" id="GO:0016491">
    <property type="term" value="F:oxidoreductase activity"/>
    <property type="evidence" value="ECO:0007669"/>
    <property type="project" value="InterPro"/>
</dbReference>
<dbReference type="RefSeq" id="WP_101834894.1">
    <property type="nucleotide sequence ID" value="NZ_FZMO01000528.1"/>
</dbReference>